<feature type="compositionally biased region" description="Pro residues" evidence="1">
    <location>
        <begin position="25"/>
        <end position="36"/>
    </location>
</feature>
<evidence type="ECO:0000256" key="1">
    <source>
        <dbReference type="SAM" id="MobiDB-lite"/>
    </source>
</evidence>
<sequence>MRRSGFLWVLLLSVSAGIPFAWGDPPLPGPENPPPTGTTGPQVASPEPPDRWSLAPTISYFLPTGSGVSRYLNAGLGVGGELSYYPGLNPGKFRWIVSGTYFQMTPGPSLTIPSSSSNPFAVNPSSSTQQVGPIPGSASITGFIAKTGGAWNLLSLLPKDLTGWGTVSPYVRLDIGMASFSASNAGSLSGHPYGLLLDGGGGVEWHVPSLSMGIFVEMDPTGLNTNGSFLFLTPLVSGISLWF</sequence>
<protein>
    <recommendedName>
        <fullName evidence="3">Outer membrane protein beta-barrel domain-containing protein</fullName>
    </recommendedName>
</protein>
<evidence type="ECO:0000313" key="2">
    <source>
        <dbReference type="EMBL" id="HFT93294.1"/>
    </source>
</evidence>
<proteinExistence type="predicted"/>
<reference evidence="2" key="1">
    <citation type="journal article" date="2020" name="mSystems">
        <title>Genome- and Community-Level Interaction Insights into Carbon Utilization and Element Cycling Functions of Hydrothermarchaeota in Hydrothermal Sediment.</title>
        <authorList>
            <person name="Zhou Z."/>
            <person name="Liu Y."/>
            <person name="Xu W."/>
            <person name="Pan J."/>
            <person name="Luo Z.H."/>
            <person name="Li M."/>
        </authorList>
    </citation>
    <scope>NUCLEOTIDE SEQUENCE [LARGE SCALE GENOMIC DNA]</scope>
    <source>
        <strain evidence="2">SpSt-902</strain>
    </source>
</reference>
<comment type="caution">
    <text evidence="2">The sequence shown here is derived from an EMBL/GenBank/DDBJ whole genome shotgun (WGS) entry which is preliminary data.</text>
</comment>
<evidence type="ECO:0008006" key="3">
    <source>
        <dbReference type="Google" id="ProtNLM"/>
    </source>
</evidence>
<name>A0A7C3QZB4_9BACT</name>
<feature type="region of interest" description="Disordered" evidence="1">
    <location>
        <begin position="25"/>
        <end position="49"/>
    </location>
</feature>
<accession>A0A7C3QZB4</accession>
<dbReference type="EMBL" id="DTMM01000096">
    <property type="protein sequence ID" value="HFT93294.1"/>
    <property type="molecule type" value="Genomic_DNA"/>
</dbReference>
<gene>
    <name evidence="2" type="ORF">ENX03_05030</name>
</gene>
<dbReference type="AlphaFoldDB" id="A0A7C3QZB4"/>
<organism evidence="2">
    <name type="scientific">Leptospirillum ferriphilum</name>
    <dbReference type="NCBI Taxonomy" id="178606"/>
    <lineage>
        <taxon>Bacteria</taxon>
        <taxon>Pseudomonadati</taxon>
        <taxon>Nitrospirota</taxon>
        <taxon>Nitrospiria</taxon>
        <taxon>Nitrospirales</taxon>
        <taxon>Nitrospiraceae</taxon>
        <taxon>Leptospirillum</taxon>
    </lineage>
</organism>